<gene>
    <name evidence="1" type="ORF">OESDEN_23604</name>
</gene>
<organism evidence="1 2">
    <name type="scientific">Oesophagostomum dentatum</name>
    <name type="common">Nodular worm</name>
    <dbReference type="NCBI Taxonomy" id="61180"/>
    <lineage>
        <taxon>Eukaryota</taxon>
        <taxon>Metazoa</taxon>
        <taxon>Ecdysozoa</taxon>
        <taxon>Nematoda</taxon>
        <taxon>Chromadorea</taxon>
        <taxon>Rhabditida</taxon>
        <taxon>Rhabditina</taxon>
        <taxon>Rhabditomorpha</taxon>
        <taxon>Strongyloidea</taxon>
        <taxon>Strongylidae</taxon>
        <taxon>Oesophagostomum</taxon>
    </lineage>
</organism>
<dbReference type="OrthoDB" id="5901316at2759"/>
<dbReference type="Proteomes" id="UP000053660">
    <property type="component" value="Unassembled WGS sequence"/>
</dbReference>
<keyword evidence="2" id="KW-1185">Reference proteome</keyword>
<feature type="non-terminal residue" evidence="1">
    <location>
        <position position="1"/>
    </location>
</feature>
<evidence type="ECO:0000313" key="2">
    <source>
        <dbReference type="Proteomes" id="UP000053660"/>
    </source>
</evidence>
<proteinExistence type="predicted"/>
<name>A0A0B1RYQ3_OESDE</name>
<dbReference type="EMBL" id="KN611420">
    <property type="protein sequence ID" value="KHJ76776.1"/>
    <property type="molecule type" value="Genomic_DNA"/>
</dbReference>
<reference evidence="1 2" key="1">
    <citation type="submission" date="2014-03" db="EMBL/GenBank/DDBJ databases">
        <title>Draft genome of the hookworm Oesophagostomum dentatum.</title>
        <authorList>
            <person name="Mitreva M."/>
        </authorList>
    </citation>
    <scope>NUCLEOTIDE SEQUENCE [LARGE SCALE GENOMIC DNA]</scope>
    <source>
        <strain evidence="1 2">OD-Hann</strain>
    </source>
</reference>
<accession>A0A0B1RYQ3</accession>
<evidence type="ECO:0000313" key="1">
    <source>
        <dbReference type="EMBL" id="KHJ76776.1"/>
    </source>
</evidence>
<sequence length="52" mass="6221">LSISFYLEFTLHVSDQRSGSEYSIKLDAIFSSVIKEGRRRYPPRRTRRTERD</sequence>
<protein>
    <submittedName>
        <fullName evidence="1">Uncharacterized protein</fullName>
    </submittedName>
</protein>
<dbReference type="AlphaFoldDB" id="A0A0B1RYQ3"/>